<dbReference type="Pfam" id="PF13640">
    <property type="entry name" value="2OG-FeII_Oxy_3"/>
    <property type="match status" value="1"/>
</dbReference>
<comment type="cofactor">
    <cofactor evidence="1">
        <name>L-ascorbate</name>
        <dbReference type="ChEBI" id="CHEBI:38290"/>
    </cofactor>
</comment>
<keyword evidence="9" id="KW-1185">Reference proteome</keyword>
<dbReference type="Gene3D" id="2.60.120.620">
    <property type="entry name" value="q2cbj1_9rhob like domain"/>
    <property type="match status" value="1"/>
</dbReference>
<evidence type="ECO:0000256" key="4">
    <source>
        <dbReference type="ARBA" id="ARBA00022964"/>
    </source>
</evidence>
<accession>A0ABU8VRY7</accession>
<evidence type="ECO:0000256" key="1">
    <source>
        <dbReference type="ARBA" id="ARBA00001961"/>
    </source>
</evidence>
<keyword evidence="6" id="KW-0408">Iron</keyword>
<dbReference type="InterPro" id="IPR045054">
    <property type="entry name" value="P4HA-like"/>
</dbReference>
<sequence length="292" mass="32182">MDITRDLLPTWRDWIVENLQRGCAPDSLIEAMRESDFDAPHASALVHEFRQRLESGEISKRHGVQSLVPARTAFEYGVPRLPGGNTIETEDGGVCVAMRIARPVVAVLNGVLSAAECDALINLSRARLERSTIVDPGTGEHGVIKERTSEGTFFMPAENELVSALDRRIAQIMNCPLENGEGLQILHYGVGAQYTPHFDYFPPDQTGSTVHLARGGQRVSTLIIYLNEVTQGGGTIFPELNLTVVPKKGSAVYFEYLNDRGQVDPMTLHGGAPVIQGEKWIATKWMRVGRFE</sequence>
<keyword evidence="5" id="KW-0560">Oxidoreductase</keyword>
<evidence type="ECO:0000313" key="8">
    <source>
        <dbReference type="EMBL" id="MEJ8820559.1"/>
    </source>
</evidence>
<dbReference type="PANTHER" id="PTHR10869:SF246">
    <property type="entry name" value="TRANSMEMBRANE PROLYL 4-HYDROXYLASE"/>
    <property type="match status" value="1"/>
</dbReference>
<reference evidence="8 9" key="1">
    <citation type="submission" date="2024-03" db="EMBL/GenBank/DDBJ databases">
        <title>Novel species of the genus Variovorax.</title>
        <authorList>
            <person name="Liu Q."/>
            <person name="Xin Y.-H."/>
        </authorList>
    </citation>
    <scope>NUCLEOTIDE SEQUENCE [LARGE SCALE GENOMIC DNA]</scope>
    <source>
        <strain evidence="8 9">KACC 18501</strain>
    </source>
</reference>
<dbReference type="Proteomes" id="UP001363010">
    <property type="component" value="Unassembled WGS sequence"/>
</dbReference>
<keyword evidence="2" id="KW-0479">Metal-binding</keyword>
<dbReference type="EMBL" id="JBBKZV010000001">
    <property type="protein sequence ID" value="MEJ8820559.1"/>
    <property type="molecule type" value="Genomic_DNA"/>
</dbReference>
<evidence type="ECO:0000256" key="6">
    <source>
        <dbReference type="ARBA" id="ARBA00023004"/>
    </source>
</evidence>
<proteinExistence type="predicted"/>
<protein>
    <submittedName>
        <fullName evidence="8">2OG-Fe(II) oxygenase</fullName>
    </submittedName>
</protein>
<keyword evidence="3" id="KW-0847">Vitamin C</keyword>
<comment type="caution">
    <text evidence="8">The sequence shown here is derived from an EMBL/GenBank/DDBJ whole genome shotgun (WGS) entry which is preliminary data.</text>
</comment>
<evidence type="ECO:0000259" key="7">
    <source>
        <dbReference type="PROSITE" id="PS51471"/>
    </source>
</evidence>
<dbReference type="InterPro" id="IPR005123">
    <property type="entry name" value="Oxoglu/Fe-dep_dioxygenase_dom"/>
</dbReference>
<dbReference type="RefSeq" id="WP_340361619.1">
    <property type="nucleotide sequence ID" value="NZ_JBBKZV010000001.1"/>
</dbReference>
<evidence type="ECO:0000313" key="9">
    <source>
        <dbReference type="Proteomes" id="UP001363010"/>
    </source>
</evidence>
<evidence type="ECO:0000256" key="2">
    <source>
        <dbReference type="ARBA" id="ARBA00022723"/>
    </source>
</evidence>
<feature type="domain" description="Fe2OG dioxygenase" evidence="7">
    <location>
        <begin position="179"/>
        <end position="288"/>
    </location>
</feature>
<dbReference type="InterPro" id="IPR044862">
    <property type="entry name" value="Pro_4_hyd_alph_FE2OG_OXY"/>
</dbReference>
<name>A0ABU8VRY7_9BURK</name>
<keyword evidence="4" id="KW-0223">Dioxygenase</keyword>
<gene>
    <name evidence="8" type="ORF">WKW80_00735</name>
</gene>
<organism evidence="8 9">
    <name type="scientific">Variovorax humicola</name>
    <dbReference type="NCBI Taxonomy" id="1769758"/>
    <lineage>
        <taxon>Bacteria</taxon>
        <taxon>Pseudomonadati</taxon>
        <taxon>Pseudomonadota</taxon>
        <taxon>Betaproteobacteria</taxon>
        <taxon>Burkholderiales</taxon>
        <taxon>Comamonadaceae</taxon>
        <taxon>Variovorax</taxon>
    </lineage>
</organism>
<evidence type="ECO:0000256" key="3">
    <source>
        <dbReference type="ARBA" id="ARBA00022896"/>
    </source>
</evidence>
<dbReference type="PROSITE" id="PS51471">
    <property type="entry name" value="FE2OG_OXY"/>
    <property type="match status" value="1"/>
</dbReference>
<evidence type="ECO:0000256" key="5">
    <source>
        <dbReference type="ARBA" id="ARBA00023002"/>
    </source>
</evidence>
<dbReference type="PANTHER" id="PTHR10869">
    <property type="entry name" value="PROLYL 4-HYDROXYLASE ALPHA SUBUNIT"/>
    <property type="match status" value="1"/>
</dbReference>
<dbReference type="InterPro" id="IPR006620">
    <property type="entry name" value="Pro_4_hyd_alph"/>
</dbReference>
<dbReference type="SMART" id="SM00702">
    <property type="entry name" value="P4Hc"/>
    <property type="match status" value="1"/>
</dbReference>